<keyword evidence="3" id="KW-1185">Reference proteome</keyword>
<reference evidence="3" key="1">
    <citation type="journal article" date="2014" name="Science">
        <title>Ancient hybridizations among the ancestral genomes of bread wheat.</title>
        <authorList>
            <consortium name="International Wheat Genome Sequencing Consortium,"/>
            <person name="Marcussen T."/>
            <person name="Sandve S.R."/>
            <person name="Heier L."/>
            <person name="Spannagl M."/>
            <person name="Pfeifer M."/>
            <person name="Jakobsen K.S."/>
            <person name="Wulff B.B."/>
            <person name="Steuernagel B."/>
            <person name="Mayer K.F."/>
            <person name="Olsen O.A."/>
        </authorList>
    </citation>
    <scope>NUCLEOTIDE SEQUENCE [LARGE SCALE GENOMIC DNA]</scope>
    <source>
        <strain evidence="3">cv. AL8/78</strain>
    </source>
</reference>
<dbReference type="EnsemblPlants" id="AET3Gv20484200.21">
    <property type="protein sequence ID" value="AET3Gv20484200.21"/>
    <property type="gene ID" value="AET3Gv20484200"/>
</dbReference>
<feature type="region of interest" description="Disordered" evidence="1">
    <location>
        <begin position="246"/>
        <end position="265"/>
    </location>
</feature>
<sequence>MAIMHGGDGAVRRGRRASRRRCWWAASDTRSPSCQTVRSRSRAWSCLRASIIRLTQLAISPSTSAKSHLEGRERGREKRTGASSSARLQHKIRELCARLQPVASARAGALDPLRLSRLPRFSFLLRARKSARAVAPNSFLAPNQAFQISPNRHLSRTLELSPAHIKEMGQQSKRTRAPAPREAPPPAPLLTPPPAHLLVPPPAHLLVPPPAHLLVSPAPKSTPPPGIPSAFPSKQRTSTWIPTRPQESLAASLQQPSESGPTAQGPCWAPPACIGDSTSPWYMAGNMDYSDPQVWYEFSPLLNSESWRHFLELLTHLYDMLVR</sequence>
<reference evidence="2" key="5">
    <citation type="journal article" date="2021" name="G3 (Bethesda)">
        <title>Aegilops tauschii genome assembly Aet v5.0 features greater sequence contiguity and improved annotation.</title>
        <authorList>
            <person name="Wang L."/>
            <person name="Zhu T."/>
            <person name="Rodriguez J.C."/>
            <person name="Deal K.R."/>
            <person name="Dubcovsky J."/>
            <person name="McGuire P.E."/>
            <person name="Lux T."/>
            <person name="Spannagl M."/>
            <person name="Mayer K.F.X."/>
            <person name="Baldrich P."/>
            <person name="Meyers B.C."/>
            <person name="Huo N."/>
            <person name="Gu Y.Q."/>
            <person name="Zhou H."/>
            <person name="Devos K.M."/>
            <person name="Bennetzen J.L."/>
            <person name="Unver T."/>
            <person name="Budak H."/>
            <person name="Gulick P.J."/>
            <person name="Galiba G."/>
            <person name="Kalapos B."/>
            <person name="Nelson D.R."/>
            <person name="Li P."/>
            <person name="You F.M."/>
            <person name="Luo M.C."/>
            <person name="Dvorak J."/>
        </authorList>
    </citation>
    <scope>NUCLEOTIDE SEQUENCE [LARGE SCALE GENOMIC DNA]</scope>
    <source>
        <strain evidence="2">cv. AL8/78</strain>
    </source>
</reference>
<feature type="region of interest" description="Disordered" evidence="1">
    <location>
        <begin position="63"/>
        <end position="87"/>
    </location>
</feature>
<evidence type="ECO:0000256" key="1">
    <source>
        <dbReference type="SAM" id="MobiDB-lite"/>
    </source>
</evidence>
<evidence type="ECO:0000313" key="3">
    <source>
        <dbReference type="Proteomes" id="UP000015105"/>
    </source>
</evidence>
<reference evidence="3" key="2">
    <citation type="journal article" date="2017" name="Nat. Plants">
        <title>The Aegilops tauschii genome reveals multiple impacts of transposons.</title>
        <authorList>
            <person name="Zhao G."/>
            <person name="Zou C."/>
            <person name="Li K."/>
            <person name="Wang K."/>
            <person name="Li T."/>
            <person name="Gao L."/>
            <person name="Zhang X."/>
            <person name="Wang H."/>
            <person name="Yang Z."/>
            <person name="Liu X."/>
            <person name="Jiang W."/>
            <person name="Mao L."/>
            <person name="Kong X."/>
            <person name="Jiao Y."/>
            <person name="Jia J."/>
        </authorList>
    </citation>
    <scope>NUCLEOTIDE SEQUENCE [LARGE SCALE GENOMIC DNA]</scope>
    <source>
        <strain evidence="3">cv. AL8/78</strain>
    </source>
</reference>
<name>A0A453EVP4_AEGTS</name>
<dbReference type="STRING" id="200361.A0A453EVP4"/>
<dbReference type="EnsemblPlants" id="AET3Gv20484200.20">
    <property type="protein sequence ID" value="AET3Gv20484200.20"/>
    <property type="gene ID" value="AET3Gv20484200"/>
</dbReference>
<protein>
    <submittedName>
        <fullName evidence="2">Uncharacterized protein</fullName>
    </submittedName>
</protein>
<reference evidence="2" key="3">
    <citation type="journal article" date="2017" name="Nature">
        <title>Genome sequence of the progenitor of the wheat D genome Aegilops tauschii.</title>
        <authorList>
            <person name="Luo M.C."/>
            <person name="Gu Y.Q."/>
            <person name="Puiu D."/>
            <person name="Wang H."/>
            <person name="Twardziok S.O."/>
            <person name="Deal K.R."/>
            <person name="Huo N."/>
            <person name="Zhu T."/>
            <person name="Wang L."/>
            <person name="Wang Y."/>
            <person name="McGuire P.E."/>
            <person name="Liu S."/>
            <person name="Long H."/>
            <person name="Ramasamy R.K."/>
            <person name="Rodriguez J.C."/>
            <person name="Van S.L."/>
            <person name="Yuan L."/>
            <person name="Wang Z."/>
            <person name="Xia Z."/>
            <person name="Xiao L."/>
            <person name="Anderson O.D."/>
            <person name="Ouyang S."/>
            <person name="Liang Y."/>
            <person name="Zimin A.V."/>
            <person name="Pertea G."/>
            <person name="Qi P."/>
            <person name="Bennetzen J.L."/>
            <person name="Dai X."/>
            <person name="Dawson M.W."/>
            <person name="Muller H.G."/>
            <person name="Kugler K."/>
            <person name="Rivarola-Duarte L."/>
            <person name="Spannagl M."/>
            <person name="Mayer K.F.X."/>
            <person name="Lu F.H."/>
            <person name="Bevan M.W."/>
            <person name="Leroy P."/>
            <person name="Li P."/>
            <person name="You F.M."/>
            <person name="Sun Q."/>
            <person name="Liu Z."/>
            <person name="Lyons E."/>
            <person name="Wicker T."/>
            <person name="Salzberg S.L."/>
            <person name="Devos K.M."/>
            <person name="Dvorak J."/>
        </authorList>
    </citation>
    <scope>NUCLEOTIDE SEQUENCE [LARGE SCALE GENOMIC DNA]</scope>
    <source>
        <strain evidence="2">cv. AL8/78</strain>
    </source>
</reference>
<reference evidence="2" key="4">
    <citation type="submission" date="2019-03" db="UniProtKB">
        <authorList>
            <consortium name="EnsemblPlants"/>
        </authorList>
    </citation>
    <scope>IDENTIFICATION</scope>
</reference>
<accession>A0A453EVP4</accession>
<dbReference type="Gramene" id="AET3Gv20484200.20">
    <property type="protein sequence ID" value="AET3Gv20484200.20"/>
    <property type="gene ID" value="AET3Gv20484200"/>
</dbReference>
<organism evidence="2 3">
    <name type="scientific">Aegilops tauschii subsp. strangulata</name>
    <name type="common">Goatgrass</name>
    <dbReference type="NCBI Taxonomy" id="200361"/>
    <lineage>
        <taxon>Eukaryota</taxon>
        <taxon>Viridiplantae</taxon>
        <taxon>Streptophyta</taxon>
        <taxon>Embryophyta</taxon>
        <taxon>Tracheophyta</taxon>
        <taxon>Spermatophyta</taxon>
        <taxon>Magnoliopsida</taxon>
        <taxon>Liliopsida</taxon>
        <taxon>Poales</taxon>
        <taxon>Poaceae</taxon>
        <taxon>BOP clade</taxon>
        <taxon>Pooideae</taxon>
        <taxon>Triticodae</taxon>
        <taxon>Triticeae</taxon>
        <taxon>Triticinae</taxon>
        <taxon>Aegilops</taxon>
    </lineage>
</organism>
<dbReference type="Proteomes" id="UP000015105">
    <property type="component" value="Chromosome 3D"/>
</dbReference>
<evidence type="ECO:0000313" key="2">
    <source>
        <dbReference type="EnsemblPlants" id="AET3Gv20484200.21"/>
    </source>
</evidence>
<dbReference type="AlphaFoldDB" id="A0A453EVP4"/>
<feature type="region of interest" description="Disordered" evidence="1">
    <location>
        <begin position="216"/>
        <end position="237"/>
    </location>
</feature>
<proteinExistence type="predicted"/>
<feature type="compositionally biased region" description="Polar residues" evidence="1">
    <location>
        <begin position="246"/>
        <end position="262"/>
    </location>
</feature>
<feature type="region of interest" description="Disordered" evidence="1">
    <location>
        <begin position="166"/>
        <end position="188"/>
    </location>
</feature>
<feature type="compositionally biased region" description="Basic and acidic residues" evidence="1">
    <location>
        <begin position="67"/>
        <end position="80"/>
    </location>
</feature>
<dbReference type="Gramene" id="AET3Gv20484200.21">
    <property type="protein sequence ID" value="AET3Gv20484200.21"/>
    <property type="gene ID" value="AET3Gv20484200"/>
</dbReference>